<comment type="subcellular location">
    <subcellularLocation>
        <location evidence="1">Membrane</location>
        <topology evidence="1">Multi-pass membrane protein</topology>
    </subcellularLocation>
</comment>
<evidence type="ECO:0000256" key="1">
    <source>
        <dbReference type="ARBA" id="ARBA00004141"/>
    </source>
</evidence>
<feature type="domain" description="PGG" evidence="10">
    <location>
        <begin position="288"/>
        <end position="379"/>
    </location>
</feature>
<evidence type="ECO:0000259" key="10">
    <source>
        <dbReference type="Pfam" id="PF13962"/>
    </source>
</evidence>
<dbReference type="PROSITE" id="PS50088">
    <property type="entry name" value="ANK_REPEAT"/>
    <property type="match status" value="1"/>
</dbReference>
<reference evidence="11 12" key="3">
    <citation type="submission" date="2019-11" db="EMBL/GenBank/DDBJ databases">
        <title>A de novo genome assembly of a pear dwarfing rootstock.</title>
        <authorList>
            <person name="Wang F."/>
            <person name="Wang J."/>
            <person name="Li S."/>
            <person name="Zhang Y."/>
            <person name="Fang M."/>
            <person name="Ma L."/>
            <person name="Zhao Y."/>
            <person name="Jiang S."/>
        </authorList>
    </citation>
    <scope>NUCLEOTIDE SEQUENCE [LARGE SCALE GENOMIC DNA]</scope>
    <source>
        <strain evidence="11">S2</strain>
        <tissue evidence="11">Leaf</tissue>
    </source>
</reference>
<feature type="transmembrane region" description="Helical" evidence="9">
    <location>
        <begin position="409"/>
        <end position="430"/>
    </location>
</feature>
<dbReference type="InterPro" id="IPR026961">
    <property type="entry name" value="PGG_dom"/>
</dbReference>
<feature type="region of interest" description="Disordered" evidence="8">
    <location>
        <begin position="316"/>
        <end position="338"/>
    </location>
</feature>
<proteinExistence type="predicted"/>
<comment type="caution">
    <text evidence="11">The sequence shown here is derived from an EMBL/GenBank/DDBJ whole genome shotgun (WGS) entry which is preliminary data.</text>
</comment>
<gene>
    <name evidence="11" type="ORF">D8674_031990</name>
</gene>
<dbReference type="GO" id="GO:0005886">
    <property type="term" value="C:plasma membrane"/>
    <property type="evidence" value="ECO:0007669"/>
    <property type="project" value="TreeGrafter"/>
</dbReference>
<evidence type="ECO:0000256" key="8">
    <source>
        <dbReference type="SAM" id="MobiDB-lite"/>
    </source>
</evidence>
<feature type="repeat" description="ANK" evidence="7">
    <location>
        <begin position="69"/>
        <end position="90"/>
    </location>
</feature>
<dbReference type="PROSITE" id="PS50297">
    <property type="entry name" value="ANK_REP_REGION"/>
    <property type="match status" value="1"/>
</dbReference>
<dbReference type="PANTHER" id="PTHR24186:SF56">
    <property type="entry name" value="PGG DOMAIN-CONTAINING PROTEIN"/>
    <property type="match status" value="1"/>
</dbReference>
<dbReference type="AlphaFoldDB" id="A0A5N5F5U7"/>
<sequence>MDSRLSEASKTGDIQLLHQLVAENPLLFHNLALTSSENPLHVASLAGHVEFVQEILKLKPAFVHEMTQDGFSPMHIAAANGYLEVVRELLIVDPRLCRMKGRDQWTLLHYAAARGRGGVVKEMVLACPESLEDVTLYDETSLHLAVNNCQFEAFKTLVESAMELRKDCYNVLNMKDKNGNSVLHVATWKKQHQVVKWLVGNGKTPSALEVNIVNQSGLTPLDLLLIFPSETGDREIEEILRGAGASRAQDIQYTPSHGPMETNTLQLQQPNNPMEYFKFKMGRDSPSDARTALLVVAVLVATTTFQAGLSPLGGVSQDSTGSNKNGTGSGSNEPAHSAGESIMGSDDNIFFICFVTFNSMGFFVSLYMICVLTTNFPMQLELLMCILAMYGTYNTAVISIAPANPMVCVSLSIYGLQTLLSLVVLLRRLFRIRLRELH</sequence>
<evidence type="ECO:0000256" key="7">
    <source>
        <dbReference type="PROSITE-ProRule" id="PRU00023"/>
    </source>
</evidence>
<protein>
    <submittedName>
        <fullName evidence="11">Receptor-interacting serine/threonine-protein kinase 4</fullName>
    </submittedName>
</protein>
<dbReference type="OrthoDB" id="674805at2759"/>
<evidence type="ECO:0000313" key="12">
    <source>
        <dbReference type="Proteomes" id="UP000327157"/>
    </source>
</evidence>
<dbReference type="Proteomes" id="UP000327157">
    <property type="component" value="Chromosome 7"/>
</dbReference>
<feature type="transmembrane region" description="Helical" evidence="9">
    <location>
        <begin position="349"/>
        <end position="370"/>
    </location>
</feature>
<dbReference type="Pfam" id="PF13962">
    <property type="entry name" value="PGG"/>
    <property type="match status" value="1"/>
</dbReference>
<keyword evidence="12" id="KW-1185">Reference proteome</keyword>
<dbReference type="Pfam" id="PF12796">
    <property type="entry name" value="Ank_2"/>
    <property type="match status" value="2"/>
</dbReference>
<keyword evidence="6 9" id="KW-0472">Membrane</keyword>
<evidence type="ECO:0000256" key="3">
    <source>
        <dbReference type="ARBA" id="ARBA00022737"/>
    </source>
</evidence>
<keyword evidence="5 7" id="KW-0040">ANK repeat</keyword>
<dbReference type="SMART" id="SM00248">
    <property type="entry name" value="ANK"/>
    <property type="match status" value="5"/>
</dbReference>
<dbReference type="InterPro" id="IPR036770">
    <property type="entry name" value="Ankyrin_rpt-contain_sf"/>
</dbReference>
<keyword evidence="4 9" id="KW-1133">Transmembrane helix</keyword>
<evidence type="ECO:0000256" key="4">
    <source>
        <dbReference type="ARBA" id="ARBA00022989"/>
    </source>
</evidence>
<reference evidence="12" key="2">
    <citation type="submission" date="2019-10" db="EMBL/GenBank/DDBJ databases">
        <title>A de novo genome assembly of a pear dwarfing rootstock.</title>
        <authorList>
            <person name="Wang F."/>
            <person name="Wang J."/>
            <person name="Li S."/>
            <person name="Zhang Y."/>
            <person name="Fang M."/>
            <person name="Ma L."/>
            <person name="Zhao Y."/>
            <person name="Jiang S."/>
        </authorList>
    </citation>
    <scope>NUCLEOTIDE SEQUENCE [LARGE SCALE GENOMIC DNA]</scope>
</reference>
<dbReference type="PANTHER" id="PTHR24186">
    <property type="entry name" value="PROTEIN PHOSPHATASE 1 REGULATORY SUBUNIT"/>
    <property type="match status" value="1"/>
</dbReference>
<dbReference type="Gene3D" id="1.25.40.20">
    <property type="entry name" value="Ankyrin repeat-containing domain"/>
    <property type="match status" value="1"/>
</dbReference>
<feature type="compositionally biased region" description="Low complexity" evidence="8">
    <location>
        <begin position="319"/>
        <end position="332"/>
    </location>
</feature>
<feature type="transmembrane region" description="Helical" evidence="9">
    <location>
        <begin position="382"/>
        <end position="403"/>
    </location>
</feature>
<evidence type="ECO:0000256" key="6">
    <source>
        <dbReference type="ARBA" id="ARBA00023136"/>
    </source>
</evidence>
<keyword evidence="3" id="KW-0677">Repeat</keyword>
<keyword evidence="11" id="KW-0675">Receptor</keyword>
<evidence type="ECO:0000313" key="11">
    <source>
        <dbReference type="EMBL" id="KAB2596540.1"/>
    </source>
</evidence>
<keyword evidence="11" id="KW-0418">Kinase</keyword>
<dbReference type="SUPFAM" id="SSF48403">
    <property type="entry name" value="Ankyrin repeat"/>
    <property type="match status" value="1"/>
</dbReference>
<accession>A0A5N5F5U7</accession>
<evidence type="ECO:0000256" key="9">
    <source>
        <dbReference type="SAM" id="Phobius"/>
    </source>
</evidence>
<dbReference type="GO" id="GO:0016301">
    <property type="term" value="F:kinase activity"/>
    <property type="evidence" value="ECO:0007669"/>
    <property type="project" value="UniProtKB-KW"/>
</dbReference>
<reference evidence="11 12" key="1">
    <citation type="submission" date="2019-09" db="EMBL/GenBank/DDBJ databases">
        <authorList>
            <person name="Ou C."/>
        </authorList>
    </citation>
    <scope>NUCLEOTIDE SEQUENCE [LARGE SCALE GENOMIC DNA]</scope>
    <source>
        <strain evidence="11">S2</strain>
        <tissue evidence="11">Leaf</tissue>
    </source>
</reference>
<keyword evidence="11" id="KW-0808">Transferase</keyword>
<keyword evidence="2 9" id="KW-0812">Transmembrane</keyword>
<evidence type="ECO:0000256" key="5">
    <source>
        <dbReference type="ARBA" id="ARBA00023043"/>
    </source>
</evidence>
<feature type="transmembrane region" description="Helical" evidence="9">
    <location>
        <begin position="291"/>
        <end position="309"/>
    </location>
</feature>
<organism evidence="11 12">
    <name type="scientific">Pyrus ussuriensis x Pyrus communis</name>
    <dbReference type="NCBI Taxonomy" id="2448454"/>
    <lineage>
        <taxon>Eukaryota</taxon>
        <taxon>Viridiplantae</taxon>
        <taxon>Streptophyta</taxon>
        <taxon>Embryophyta</taxon>
        <taxon>Tracheophyta</taxon>
        <taxon>Spermatophyta</taxon>
        <taxon>Magnoliopsida</taxon>
        <taxon>eudicotyledons</taxon>
        <taxon>Gunneridae</taxon>
        <taxon>Pentapetalae</taxon>
        <taxon>rosids</taxon>
        <taxon>fabids</taxon>
        <taxon>Rosales</taxon>
        <taxon>Rosaceae</taxon>
        <taxon>Amygdaloideae</taxon>
        <taxon>Maleae</taxon>
        <taxon>Pyrus</taxon>
    </lineage>
</organism>
<name>A0A5N5F5U7_9ROSA</name>
<dbReference type="InterPro" id="IPR002110">
    <property type="entry name" value="Ankyrin_rpt"/>
</dbReference>
<dbReference type="EMBL" id="SMOL01000781">
    <property type="protein sequence ID" value="KAB2596540.1"/>
    <property type="molecule type" value="Genomic_DNA"/>
</dbReference>
<evidence type="ECO:0000256" key="2">
    <source>
        <dbReference type="ARBA" id="ARBA00022692"/>
    </source>
</evidence>